<dbReference type="Gene3D" id="1.20.82.10">
    <property type="entry name" value="ADP Ribosyl Cyclase, Chain A, domain 1"/>
    <property type="match status" value="1"/>
</dbReference>
<evidence type="ECO:0000313" key="7">
    <source>
        <dbReference type="Ensembl" id="ENSSLDP00000026343.1"/>
    </source>
</evidence>
<keyword evidence="3" id="KW-0808">Transferase</keyword>
<name>A0A3B4YE96_SERLL</name>
<keyword evidence="6" id="KW-1015">Disulfide bond</keyword>
<accession>A0A3B4YE96</accession>
<evidence type="ECO:0000256" key="3">
    <source>
        <dbReference type="ARBA" id="ARBA00022679"/>
    </source>
</evidence>
<dbReference type="Pfam" id="PF02267">
    <property type="entry name" value="Rib_hydrolayse"/>
    <property type="match status" value="1"/>
</dbReference>
<sequence>METKMIVICVLAALAVLAVIIGVLLGLYLPRTKQCTFHIINTCYLFFRDYCQNVLNVFEGAYVGRHKCDVPMENYNSLMSTVKFDYPCSQTMLWSDTKDLVSQYTKNNPGCFNLEKTLLGFVLDGQSWCGKEGSKGKIFQMHSLQYKNIRLSTTVTNLQMTNSILFCLLKLARRSLNTQTESTY</sequence>
<dbReference type="PANTHER" id="PTHR10912:SF7">
    <property type="entry name" value="ADP-RIBOSYL CYCLASE_CYCLIC ADP-RIBOSE HYDROLASE"/>
    <property type="match status" value="1"/>
</dbReference>
<evidence type="ECO:0000256" key="2">
    <source>
        <dbReference type="ARBA" id="ARBA00011982"/>
    </source>
</evidence>
<proteinExistence type="inferred from homology"/>
<dbReference type="EC" id="3.2.2.6" evidence="2"/>
<dbReference type="PANTHER" id="PTHR10912">
    <property type="entry name" value="ADP-RIBOSYL CYCLASE"/>
    <property type="match status" value="1"/>
</dbReference>
<keyword evidence="8" id="KW-1185">Reference proteome</keyword>
<keyword evidence="5" id="KW-0520">NAD</keyword>
<keyword evidence="4" id="KW-0378">Hydrolase</keyword>
<evidence type="ECO:0000256" key="4">
    <source>
        <dbReference type="ARBA" id="ARBA00022801"/>
    </source>
</evidence>
<dbReference type="Ensembl" id="ENSSLDT00000027154.1">
    <property type="protein sequence ID" value="ENSSLDP00000026343.1"/>
    <property type="gene ID" value="ENSSLDG00000020471.1"/>
</dbReference>
<comment type="similarity">
    <text evidence="1">Belongs to the ADP-ribosyl cyclase family.</text>
</comment>
<dbReference type="GO" id="GO:0016849">
    <property type="term" value="F:phosphorus-oxygen lyase activity"/>
    <property type="evidence" value="ECO:0007669"/>
    <property type="project" value="TreeGrafter"/>
</dbReference>
<evidence type="ECO:0000256" key="1">
    <source>
        <dbReference type="ARBA" id="ARBA00005406"/>
    </source>
</evidence>
<dbReference type="STRING" id="1841481.ENSSLDP00000026343"/>
<dbReference type="GO" id="GO:0005886">
    <property type="term" value="C:plasma membrane"/>
    <property type="evidence" value="ECO:0007669"/>
    <property type="project" value="TreeGrafter"/>
</dbReference>
<evidence type="ECO:0000256" key="5">
    <source>
        <dbReference type="ARBA" id="ARBA00023027"/>
    </source>
</evidence>
<organism evidence="7 8">
    <name type="scientific">Seriola lalandi dorsalis</name>
    <dbReference type="NCBI Taxonomy" id="1841481"/>
    <lineage>
        <taxon>Eukaryota</taxon>
        <taxon>Metazoa</taxon>
        <taxon>Chordata</taxon>
        <taxon>Craniata</taxon>
        <taxon>Vertebrata</taxon>
        <taxon>Euteleostomi</taxon>
        <taxon>Actinopterygii</taxon>
        <taxon>Neopterygii</taxon>
        <taxon>Teleostei</taxon>
        <taxon>Neoteleostei</taxon>
        <taxon>Acanthomorphata</taxon>
        <taxon>Carangaria</taxon>
        <taxon>Carangiformes</taxon>
        <taxon>Carangidae</taxon>
        <taxon>Seriola</taxon>
    </lineage>
</organism>
<dbReference type="GO" id="GO:0030890">
    <property type="term" value="P:positive regulation of B cell proliferation"/>
    <property type="evidence" value="ECO:0007669"/>
    <property type="project" value="TreeGrafter"/>
</dbReference>
<dbReference type="AlphaFoldDB" id="A0A3B4YE96"/>
<evidence type="ECO:0000256" key="6">
    <source>
        <dbReference type="ARBA" id="ARBA00023157"/>
    </source>
</evidence>
<protein>
    <recommendedName>
        <fullName evidence="2">ADP-ribosyl cyclase/cyclic ADP-ribose hydrolase</fullName>
        <ecNumber evidence="2">3.2.2.6</ecNumber>
    </recommendedName>
</protein>
<dbReference type="GO" id="GO:0016740">
    <property type="term" value="F:transferase activity"/>
    <property type="evidence" value="ECO:0007669"/>
    <property type="project" value="UniProtKB-KW"/>
</dbReference>
<reference evidence="7" key="1">
    <citation type="submission" date="2025-08" db="UniProtKB">
        <authorList>
            <consortium name="Ensembl"/>
        </authorList>
    </citation>
    <scope>IDENTIFICATION</scope>
</reference>
<reference evidence="7" key="2">
    <citation type="submission" date="2025-09" db="UniProtKB">
        <authorList>
            <consortium name="Ensembl"/>
        </authorList>
    </citation>
    <scope>IDENTIFICATION</scope>
</reference>
<evidence type="ECO:0000313" key="8">
    <source>
        <dbReference type="Proteomes" id="UP000261360"/>
    </source>
</evidence>
<dbReference type="SUPFAM" id="SSF52309">
    <property type="entry name" value="N-(deoxy)ribosyltransferase-like"/>
    <property type="match status" value="1"/>
</dbReference>
<dbReference type="InterPro" id="IPR003193">
    <property type="entry name" value="ADP-ribosyl_cyclase"/>
</dbReference>
<dbReference type="Proteomes" id="UP000261360">
    <property type="component" value="Unplaced"/>
</dbReference>
<dbReference type="GeneTree" id="ENSGT00940000180269"/>
<dbReference type="GO" id="GO:0061809">
    <property type="term" value="F:NAD+ nucleosidase activity, cyclic ADP-ribose generating"/>
    <property type="evidence" value="ECO:0007669"/>
    <property type="project" value="UniProtKB-EC"/>
</dbReference>